<name>A0A3N4KAF8_9PEZI</name>
<organism evidence="1 2">
    <name type="scientific">Morchella conica CCBAS932</name>
    <dbReference type="NCBI Taxonomy" id="1392247"/>
    <lineage>
        <taxon>Eukaryota</taxon>
        <taxon>Fungi</taxon>
        <taxon>Dikarya</taxon>
        <taxon>Ascomycota</taxon>
        <taxon>Pezizomycotina</taxon>
        <taxon>Pezizomycetes</taxon>
        <taxon>Pezizales</taxon>
        <taxon>Morchellaceae</taxon>
        <taxon>Morchella</taxon>
    </lineage>
</organism>
<evidence type="ECO:0008006" key="3">
    <source>
        <dbReference type="Google" id="ProtNLM"/>
    </source>
</evidence>
<gene>
    <name evidence="1" type="ORF">P167DRAFT_579180</name>
</gene>
<keyword evidence="2" id="KW-1185">Reference proteome</keyword>
<dbReference type="InParanoid" id="A0A3N4KAF8"/>
<sequence>MLMTYKEVQIQILTSRHHPAPFFAISRIRSTTGYQMWTTARRSRFGPEDGDGRRASPTTWTVPMKRAMLEALVAGAREGKRDGNGFKKEVFKSAVDEVNKLYCSVSPGGSEKIPLAVGRIKYKIKVKYRGAKDFRYYTLRHYEKLELLYAGRLAPEELALPPGDSKRETAVERVQKHYHHWDAHRMIAAMSIFSDEAKAQMFCGMKPGATRDAWINREIKFYENDFQP</sequence>
<dbReference type="EMBL" id="ML119181">
    <property type="protein sequence ID" value="RPB07490.1"/>
    <property type="molecule type" value="Genomic_DNA"/>
</dbReference>
<accession>A0A3N4KAF8</accession>
<evidence type="ECO:0000313" key="1">
    <source>
        <dbReference type="EMBL" id="RPB07490.1"/>
    </source>
</evidence>
<evidence type="ECO:0000313" key="2">
    <source>
        <dbReference type="Proteomes" id="UP000277580"/>
    </source>
</evidence>
<dbReference type="Proteomes" id="UP000277580">
    <property type="component" value="Unassembled WGS sequence"/>
</dbReference>
<reference evidence="1 2" key="1">
    <citation type="journal article" date="2018" name="Nat. Ecol. Evol.">
        <title>Pezizomycetes genomes reveal the molecular basis of ectomycorrhizal truffle lifestyle.</title>
        <authorList>
            <person name="Murat C."/>
            <person name="Payen T."/>
            <person name="Noel B."/>
            <person name="Kuo A."/>
            <person name="Morin E."/>
            <person name="Chen J."/>
            <person name="Kohler A."/>
            <person name="Krizsan K."/>
            <person name="Balestrini R."/>
            <person name="Da Silva C."/>
            <person name="Montanini B."/>
            <person name="Hainaut M."/>
            <person name="Levati E."/>
            <person name="Barry K.W."/>
            <person name="Belfiori B."/>
            <person name="Cichocki N."/>
            <person name="Clum A."/>
            <person name="Dockter R.B."/>
            <person name="Fauchery L."/>
            <person name="Guy J."/>
            <person name="Iotti M."/>
            <person name="Le Tacon F."/>
            <person name="Lindquist E.A."/>
            <person name="Lipzen A."/>
            <person name="Malagnac F."/>
            <person name="Mello A."/>
            <person name="Molinier V."/>
            <person name="Miyauchi S."/>
            <person name="Poulain J."/>
            <person name="Riccioni C."/>
            <person name="Rubini A."/>
            <person name="Sitrit Y."/>
            <person name="Splivallo R."/>
            <person name="Traeger S."/>
            <person name="Wang M."/>
            <person name="Zifcakova L."/>
            <person name="Wipf D."/>
            <person name="Zambonelli A."/>
            <person name="Paolocci F."/>
            <person name="Nowrousian M."/>
            <person name="Ottonello S."/>
            <person name="Baldrian P."/>
            <person name="Spatafora J.W."/>
            <person name="Henrissat B."/>
            <person name="Nagy L.G."/>
            <person name="Aury J.M."/>
            <person name="Wincker P."/>
            <person name="Grigoriev I.V."/>
            <person name="Bonfante P."/>
            <person name="Martin F.M."/>
        </authorList>
    </citation>
    <scope>NUCLEOTIDE SEQUENCE [LARGE SCALE GENOMIC DNA]</scope>
    <source>
        <strain evidence="1 2">CCBAS932</strain>
    </source>
</reference>
<dbReference type="AlphaFoldDB" id="A0A3N4KAF8"/>
<proteinExistence type="predicted"/>
<protein>
    <recommendedName>
        <fullName evidence="3">Myb/SANT-like domain-containing protein</fullName>
    </recommendedName>
</protein>